<dbReference type="SUPFAM" id="SSF48452">
    <property type="entry name" value="TPR-like"/>
    <property type="match status" value="1"/>
</dbReference>
<feature type="compositionally biased region" description="Polar residues" evidence="8">
    <location>
        <begin position="156"/>
        <end position="175"/>
    </location>
</feature>
<keyword evidence="4 6" id="KW-0802">TPR repeat</keyword>
<feature type="region of interest" description="Disordered" evidence="8">
    <location>
        <begin position="154"/>
        <end position="187"/>
    </location>
</feature>
<evidence type="ECO:0000256" key="4">
    <source>
        <dbReference type="ARBA" id="ARBA00022803"/>
    </source>
</evidence>
<evidence type="ECO:0000256" key="8">
    <source>
        <dbReference type="SAM" id="MobiDB-lite"/>
    </source>
</evidence>
<proteinExistence type="inferred from homology"/>
<feature type="repeat" description="TPR 1" evidence="6">
    <location>
        <begin position="35"/>
        <end position="68"/>
    </location>
</feature>
<accession>A0A3G5CRD1</accession>
<evidence type="ECO:0000313" key="9">
    <source>
        <dbReference type="EMBL" id="AYW15419.1"/>
    </source>
</evidence>
<dbReference type="GO" id="GO:0009535">
    <property type="term" value="C:chloroplast thylakoid membrane"/>
    <property type="evidence" value="ECO:0007669"/>
    <property type="project" value="UniProtKB-SubCell"/>
</dbReference>
<evidence type="ECO:0000256" key="6">
    <source>
        <dbReference type="HAMAP-Rule" id="MF_00439"/>
    </source>
</evidence>
<evidence type="ECO:0000256" key="2">
    <source>
        <dbReference type="ARBA" id="ARBA00022531"/>
    </source>
</evidence>
<comment type="similarity">
    <text evidence="6">Belongs to the Ycf3 family.</text>
</comment>
<feature type="repeat" description="TPR 3" evidence="6">
    <location>
        <begin position="120"/>
        <end position="153"/>
    </location>
</feature>
<dbReference type="InterPro" id="IPR022818">
    <property type="entry name" value="PSI_Ycf3_assembly"/>
</dbReference>
<dbReference type="EMBL" id="MH173077">
    <property type="protein sequence ID" value="AYW15419.1"/>
    <property type="molecule type" value="Genomic_DNA"/>
</dbReference>
<comment type="function">
    <text evidence="6">Seems to be required for the assembly of the photosystem I complex.</text>
</comment>
<evidence type="ECO:0000256" key="1">
    <source>
        <dbReference type="ARBA" id="ARBA00004170"/>
    </source>
</evidence>
<dbReference type="Gene3D" id="1.25.40.10">
    <property type="entry name" value="Tetratricopeptide repeat domain"/>
    <property type="match status" value="1"/>
</dbReference>
<reference evidence="9" key="1">
    <citation type="journal article" date="2018" name="Genome Biol. Evol.">
        <title>Mobile Elements Shape Plastome Evolution in Ferns.</title>
        <authorList>
            <person name="Robison T.A."/>
            <person name="Grusz A.L."/>
            <person name="Wolf P.G."/>
            <person name="Mower J.P."/>
            <person name="Fauskee B.D."/>
            <person name="Sosa K."/>
            <person name="Schuettpelz E.L."/>
        </authorList>
    </citation>
    <scope>NUCLEOTIDE SEQUENCE</scope>
</reference>
<dbReference type="InterPro" id="IPR019734">
    <property type="entry name" value="TPR_rpt"/>
</dbReference>
<keyword evidence="2 6" id="KW-0602">Photosynthesis</keyword>
<dbReference type="NCBIfam" id="NF002725">
    <property type="entry name" value="PRK02603.1"/>
    <property type="match status" value="1"/>
</dbReference>
<keyword evidence="3 6" id="KW-0677">Repeat</keyword>
<geneLocation type="chloroplast" evidence="9"/>
<evidence type="ECO:0000256" key="5">
    <source>
        <dbReference type="ARBA" id="ARBA00023136"/>
    </source>
</evidence>
<dbReference type="PANTHER" id="PTHR44943:SF8">
    <property type="entry name" value="TPR REPEAT-CONTAINING PROTEIN MJ0263"/>
    <property type="match status" value="1"/>
</dbReference>
<feature type="repeat" description="TPR" evidence="7">
    <location>
        <begin position="72"/>
        <end position="105"/>
    </location>
</feature>
<dbReference type="HAMAP" id="MF_00439">
    <property type="entry name" value="Ycf3"/>
    <property type="match status" value="1"/>
</dbReference>
<feature type="repeat" description="TPR" evidence="7">
    <location>
        <begin position="35"/>
        <end position="68"/>
    </location>
</feature>
<keyword evidence="9" id="KW-0934">Plastid</keyword>
<keyword evidence="6" id="KW-0793">Thylakoid</keyword>
<dbReference type="SMART" id="SM00028">
    <property type="entry name" value="TPR"/>
    <property type="match status" value="3"/>
</dbReference>
<dbReference type="PANTHER" id="PTHR44943">
    <property type="entry name" value="CELLULOSE SYNTHASE OPERON PROTEIN C"/>
    <property type="match status" value="1"/>
</dbReference>
<evidence type="ECO:0000256" key="3">
    <source>
        <dbReference type="ARBA" id="ARBA00022737"/>
    </source>
</evidence>
<sequence length="187" mass="21824">MPRSRRNDNFIDKTFTIIADILTTILPTTKREREASIYYRDGMSAQSEGEYAEALRSYYKAMRLEVDSYDRSYILHNIGLIHTSNGEHAKALEYYFQALERNPFLPQAFNNMAVICHYRGEQAIQQGDLEISETWFDQAAEYWKRAVALSPDDYTEAQNRSKITGRSSPLHQQESPLRRRERENGET</sequence>
<keyword evidence="9" id="KW-0150">Chloroplast</keyword>
<dbReference type="AlphaFoldDB" id="A0A3G5CRD1"/>
<comment type="subcellular location">
    <subcellularLocation>
        <location evidence="1">Membrane</location>
        <topology evidence="1">Peripheral membrane protein</topology>
    </subcellularLocation>
    <subcellularLocation>
        <location evidence="6">Plastid</location>
        <location evidence="6">Chloroplast thylakoid membrane</location>
        <topology evidence="6">Peripheral membrane protein</topology>
    </subcellularLocation>
</comment>
<feature type="repeat" description="TPR 2" evidence="6">
    <location>
        <begin position="72"/>
        <end position="105"/>
    </location>
</feature>
<gene>
    <name evidence="6 9" type="primary">ycf3</name>
</gene>
<protein>
    <recommendedName>
        <fullName evidence="6">Photosystem I assembly protein Ycf3</fullName>
    </recommendedName>
</protein>
<dbReference type="InterPro" id="IPR011990">
    <property type="entry name" value="TPR-like_helical_dom_sf"/>
</dbReference>
<name>A0A3G5CRD1_9MONI</name>
<dbReference type="GO" id="GO:0015979">
    <property type="term" value="P:photosynthesis"/>
    <property type="evidence" value="ECO:0007669"/>
    <property type="project" value="UniProtKB-UniRule"/>
</dbReference>
<feature type="compositionally biased region" description="Basic and acidic residues" evidence="8">
    <location>
        <begin position="176"/>
        <end position="187"/>
    </location>
</feature>
<keyword evidence="5 6" id="KW-0472">Membrane</keyword>
<dbReference type="PROSITE" id="PS50005">
    <property type="entry name" value="TPR"/>
    <property type="match status" value="2"/>
</dbReference>
<dbReference type="Pfam" id="PF00515">
    <property type="entry name" value="TPR_1"/>
    <property type="match status" value="1"/>
</dbReference>
<dbReference type="InterPro" id="IPR051685">
    <property type="entry name" value="Ycf3/AcsC/BcsC/TPR_MFPF"/>
</dbReference>
<evidence type="ECO:0000256" key="7">
    <source>
        <dbReference type="PROSITE-ProRule" id="PRU00339"/>
    </source>
</evidence>
<organism evidence="9">
    <name type="scientific">Jamesonia brasiliensis</name>
    <dbReference type="NCBI Taxonomy" id="170592"/>
    <lineage>
        <taxon>Eukaryota</taxon>
        <taxon>Viridiplantae</taxon>
        <taxon>Streptophyta</taxon>
        <taxon>Embryophyta</taxon>
        <taxon>Tracheophyta</taxon>
        <taxon>Polypodiopsida</taxon>
        <taxon>Polypodiidae</taxon>
        <taxon>Polypodiales</taxon>
        <taxon>Pteridineae</taxon>
        <taxon>Pteridaceae</taxon>
        <taxon>Pteridoideae</taxon>
        <taxon>Jamesonia</taxon>
    </lineage>
</organism>